<dbReference type="SMART" id="SM00248">
    <property type="entry name" value="ANK"/>
    <property type="match status" value="5"/>
</dbReference>
<evidence type="ECO:0000256" key="1">
    <source>
        <dbReference type="ARBA" id="ARBA00022737"/>
    </source>
</evidence>
<dbReference type="SUPFAM" id="SSF48403">
    <property type="entry name" value="Ankyrin repeat"/>
    <property type="match status" value="1"/>
</dbReference>
<dbReference type="PANTHER" id="PTHR46680:SF3">
    <property type="entry name" value="NF-KAPPA-B INHIBITOR CACTUS"/>
    <property type="match status" value="1"/>
</dbReference>
<evidence type="ECO:0000256" key="3">
    <source>
        <dbReference type="PROSITE-ProRule" id="PRU00023"/>
    </source>
</evidence>
<dbReference type="InterPro" id="IPR036770">
    <property type="entry name" value="Ankyrin_rpt-contain_sf"/>
</dbReference>
<evidence type="ECO:0000256" key="2">
    <source>
        <dbReference type="ARBA" id="ARBA00023043"/>
    </source>
</evidence>
<sequence length="361" mass="40065">MSLHKAVAKSSVEEMESLLDSGAKIDSQDYNGQTALFSAIRANFDAGVDILLVRGCDVNIANDCNETPLHLAACKFNLGLFEKLLNRGAKLECKNIIGETPLHSAVVWRFSTGVKLLLERGASVHARDCLNCTPVDLALKSGSVEMLLLLLDYGAELPPNVSKFGETPLHVVARLGHAEMVEELLMRGASVTVEDDKGINPLQASWKQPIVHQILMEHVMKLNAVKLVGHVKGSTVIKGMLSFKKACFREISRIQERRIGAKSLYTVFSILGDPTFVFDERFAEVIASKDLKKQFPLYAIILKSCFEIAKKRLNMLNILMECFPLPLPPEMKRNIFISLCDHDLKNLLEVVKMQMNNSTSS</sequence>
<feature type="repeat" description="ANK" evidence="3">
    <location>
        <begin position="31"/>
        <end position="63"/>
    </location>
</feature>
<evidence type="ECO:0000313" key="4">
    <source>
        <dbReference type="EMBL" id="JAS95448.1"/>
    </source>
</evidence>
<dbReference type="EMBL" id="GECU01012258">
    <property type="protein sequence ID" value="JAS95448.1"/>
    <property type="molecule type" value="Transcribed_RNA"/>
</dbReference>
<dbReference type="Gene3D" id="1.25.40.20">
    <property type="entry name" value="Ankyrin repeat-containing domain"/>
    <property type="match status" value="2"/>
</dbReference>
<keyword evidence="1" id="KW-0677">Repeat</keyword>
<dbReference type="PANTHER" id="PTHR46680">
    <property type="entry name" value="NF-KAPPA-B INHIBITOR ALPHA"/>
    <property type="match status" value="1"/>
</dbReference>
<name>A0A1B6J8J2_9HEMI</name>
<organism evidence="4">
    <name type="scientific">Homalodisca liturata</name>
    <dbReference type="NCBI Taxonomy" id="320908"/>
    <lineage>
        <taxon>Eukaryota</taxon>
        <taxon>Metazoa</taxon>
        <taxon>Ecdysozoa</taxon>
        <taxon>Arthropoda</taxon>
        <taxon>Hexapoda</taxon>
        <taxon>Insecta</taxon>
        <taxon>Pterygota</taxon>
        <taxon>Neoptera</taxon>
        <taxon>Paraneoptera</taxon>
        <taxon>Hemiptera</taxon>
        <taxon>Auchenorrhyncha</taxon>
        <taxon>Membracoidea</taxon>
        <taxon>Cicadellidae</taxon>
        <taxon>Cicadellinae</taxon>
        <taxon>Proconiini</taxon>
        <taxon>Homalodisca</taxon>
    </lineage>
</organism>
<keyword evidence="2 3" id="KW-0040">ANK repeat</keyword>
<dbReference type="Pfam" id="PF12796">
    <property type="entry name" value="Ank_2"/>
    <property type="match status" value="2"/>
</dbReference>
<dbReference type="InterPro" id="IPR002110">
    <property type="entry name" value="Ankyrin_rpt"/>
</dbReference>
<proteinExistence type="predicted"/>
<reference evidence="4" key="1">
    <citation type="submission" date="2015-11" db="EMBL/GenBank/DDBJ databases">
        <title>De novo transcriptome assembly of four potential Pierce s Disease insect vectors from Arizona vineyards.</title>
        <authorList>
            <person name="Tassone E.E."/>
        </authorList>
    </citation>
    <scope>NUCLEOTIDE SEQUENCE</scope>
</reference>
<dbReference type="GO" id="GO:0071356">
    <property type="term" value="P:cellular response to tumor necrosis factor"/>
    <property type="evidence" value="ECO:0007669"/>
    <property type="project" value="TreeGrafter"/>
</dbReference>
<dbReference type="InterPro" id="IPR051070">
    <property type="entry name" value="NF-kappa-B_inhibitor"/>
</dbReference>
<feature type="repeat" description="ANK" evidence="3">
    <location>
        <begin position="1"/>
        <end position="30"/>
    </location>
</feature>
<feature type="repeat" description="ANK" evidence="3">
    <location>
        <begin position="164"/>
        <end position="196"/>
    </location>
</feature>
<protein>
    <submittedName>
        <fullName evidence="4">Uncharacterized protein</fullName>
    </submittedName>
</protein>
<accession>A0A1B6J8J2</accession>
<dbReference type="GO" id="GO:0051059">
    <property type="term" value="F:NF-kappaB binding"/>
    <property type="evidence" value="ECO:0007669"/>
    <property type="project" value="TreeGrafter"/>
</dbReference>
<dbReference type="GO" id="GO:0005829">
    <property type="term" value="C:cytosol"/>
    <property type="evidence" value="ECO:0007669"/>
    <property type="project" value="TreeGrafter"/>
</dbReference>
<dbReference type="PROSITE" id="PS50088">
    <property type="entry name" value="ANK_REPEAT"/>
    <property type="match status" value="5"/>
</dbReference>
<dbReference type="Pfam" id="PF13637">
    <property type="entry name" value="Ank_4"/>
    <property type="match status" value="1"/>
</dbReference>
<feature type="repeat" description="ANK" evidence="3">
    <location>
        <begin position="64"/>
        <end position="96"/>
    </location>
</feature>
<feature type="repeat" description="ANK" evidence="3">
    <location>
        <begin position="97"/>
        <end position="129"/>
    </location>
</feature>
<dbReference type="AlphaFoldDB" id="A0A1B6J8J2"/>
<gene>
    <name evidence="4" type="ORF">g.12236</name>
</gene>
<dbReference type="PROSITE" id="PS50297">
    <property type="entry name" value="ANK_REP_REGION"/>
    <property type="match status" value="3"/>
</dbReference>